<dbReference type="InterPro" id="IPR051012">
    <property type="entry name" value="CellSynth/LPSAsmb/PSIAsmb"/>
</dbReference>
<accession>A0A3M0GEU4</accession>
<keyword evidence="6" id="KW-1185">Reference proteome</keyword>
<dbReference type="PANTHER" id="PTHR45586:SF1">
    <property type="entry name" value="LIPOPOLYSACCHARIDE ASSEMBLY PROTEIN B"/>
    <property type="match status" value="1"/>
</dbReference>
<feature type="repeat" description="TPR" evidence="3">
    <location>
        <begin position="318"/>
        <end position="351"/>
    </location>
</feature>
<evidence type="ECO:0000256" key="2">
    <source>
        <dbReference type="ARBA" id="ARBA00022803"/>
    </source>
</evidence>
<dbReference type="EMBL" id="REFV01000002">
    <property type="protein sequence ID" value="RMB63274.1"/>
    <property type="molecule type" value="Genomic_DNA"/>
</dbReference>
<evidence type="ECO:0000313" key="5">
    <source>
        <dbReference type="EMBL" id="RMB63274.1"/>
    </source>
</evidence>
<dbReference type="InterPro" id="IPR019734">
    <property type="entry name" value="TPR_rpt"/>
</dbReference>
<dbReference type="RefSeq" id="WP_121916076.1">
    <property type="nucleotide sequence ID" value="NZ_REFV01000002.1"/>
</dbReference>
<dbReference type="PANTHER" id="PTHR45586">
    <property type="entry name" value="TPR REPEAT-CONTAINING PROTEIN PA4667"/>
    <property type="match status" value="1"/>
</dbReference>
<name>A0A3M0GEU4_9FLAO</name>
<sequence>MKRNTYILVLFLSLSMLSRKHTYAQDQTPFADENVDDLEDVSDDFQESFFEALKQKGIQNYDRAILALNKCIQMEPDRDFLYFERAKNFSARKEYDRAEEDLEKALELKPNRAPVLELLYDVHYETQDYEKAASTALKLVAFNTQYKEDLARIYIRTKKYDEALVLLEELDEEKGQDPYREKLKANIYRQTGNTQQQTAKVEANIAANPQNEKEYLKLIFLYSEQGETQKAYDTALELQKINPEAAEVQLALYKFYLEDGKVDEAIVAMNKTLLSPRIDGKVKHRVINDFLMYVNNNPQYQPQLEAAIAVFDEQVEDAKVYEELANYFIKRNDKTKALPYLEKALARDPENLELIKNTVLLQLDAGAYEAAIKTASTGLDLYPAQPLLYLTNGVASNKISKYDEAVAHLETGLDYIIDDAKMEADFYLQLADAFTGKGDPTKAARYQEKASKLKAQID</sequence>
<dbReference type="Proteomes" id="UP000281985">
    <property type="component" value="Unassembled WGS sequence"/>
</dbReference>
<comment type="caution">
    <text evidence="5">The sequence shown here is derived from an EMBL/GenBank/DDBJ whole genome shotgun (WGS) entry which is preliminary data.</text>
</comment>
<evidence type="ECO:0000256" key="4">
    <source>
        <dbReference type="SAM" id="SignalP"/>
    </source>
</evidence>
<keyword evidence="4" id="KW-0732">Signal</keyword>
<protein>
    <submittedName>
        <fullName evidence="5">Uncharacterized protein</fullName>
    </submittedName>
</protein>
<dbReference type="Pfam" id="PF13181">
    <property type="entry name" value="TPR_8"/>
    <property type="match status" value="2"/>
</dbReference>
<feature type="chain" id="PRO_5018068680" evidence="4">
    <location>
        <begin position="25"/>
        <end position="458"/>
    </location>
</feature>
<gene>
    <name evidence="5" type="ORF">EAX61_02455</name>
</gene>
<evidence type="ECO:0000256" key="3">
    <source>
        <dbReference type="PROSITE-ProRule" id="PRU00339"/>
    </source>
</evidence>
<dbReference type="SMART" id="SM00028">
    <property type="entry name" value="TPR"/>
    <property type="match status" value="7"/>
</dbReference>
<dbReference type="SUPFAM" id="SSF48452">
    <property type="entry name" value="TPR-like"/>
    <property type="match status" value="2"/>
</dbReference>
<feature type="signal peptide" evidence="4">
    <location>
        <begin position="1"/>
        <end position="24"/>
    </location>
</feature>
<dbReference type="Gene3D" id="1.25.40.10">
    <property type="entry name" value="Tetratricopeptide repeat domain"/>
    <property type="match status" value="3"/>
</dbReference>
<keyword evidence="2 3" id="KW-0802">TPR repeat</keyword>
<dbReference type="OrthoDB" id="1465784at2"/>
<proteinExistence type="predicted"/>
<organism evidence="5 6">
    <name type="scientific">Dokdonia sinensis</name>
    <dbReference type="NCBI Taxonomy" id="2479847"/>
    <lineage>
        <taxon>Bacteria</taxon>
        <taxon>Pseudomonadati</taxon>
        <taxon>Bacteroidota</taxon>
        <taxon>Flavobacteriia</taxon>
        <taxon>Flavobacteriales</taxon>
        <taxon>Flavobacteriaceae</taxon>
        <taxon>Dokdonia</taxon>
    </lineage>
</organism>
<evidence type="ECO:0000256" key="1">
    <source>
        <dbReference type="ARBA" id="ARBA00022737"/>
    </source>
</evidence>
<dbReference type="PROSITE" id="PS50005">
    <property type="entry name" value="TPR"/>
    <property type="match status" value="2"/>
</dbReference>
<dbReference type="InterPro" id="IPR011990">
    <property type="entry name" value="TPR-like_helical_dom_sf"/>
</dbReference>
<feature type="repeat" description="TPR" evidence="3">
    <location>
        <begin position="79"/>
        <end position="112"/>
    </location>
</feature>
<keyword evidence="1" id="KW-0677">Repeat</keyword>
<evidence type="ECO:0000313" key="6">
    <source>
        <dbReference type="Proteomes" id="UP000281985"/>
    </source>
</evidence>
<dbReference type="AlphaFoldDB" id="A0A3M0GEU4"/>
<reference evidence="5 6" key="1">
    <citation type="submission" date="2018-10" db="EMBL/GenBank/DDBJ databases">
        <title>Dokdonia luteus sp. nov., isolated from sea water.</title>
        <authorList>
            <person name="Zhou L.Y."/>
            <person name="Du Z.J."/>
        </authorList>
    </citation>
    <scope>NUCLEOTIDE SEQUENCE [LARGE SCALE GENOMIC DNA]</scope>
    <source>
        <strain evidence="5 6">SH27</strain>
    </source>
</reference>
<dbReference type="Pfam" id="PF13432">
    <property type="entry name" value="TPR_16"/>
    <property type="match status" value="1"/>
</dbReference>